<accession>A0ABM6JR63</accession>
<dbReference type="Proteomes" id="UP000191820">
    <property type="component" value="Chromosome"/>
</dbReference>
<protein>
    <submittedName>
        <fullName evidence="2">Uncharacterized protein</fullName>
    </submittedName>
</protein>
<keyword evidence="3" id="KW-1185">Reference proteome</keyword>
<evidence type="ECO:0000256" key="1">
    <source>
        <dbReference type="SAM" id="Phobius"/>
    </source>
</evidence>
<evidence type="ECO:0000313" key="3">
    <source>
        <dbReference type="Proteomes" id="UP000191820"/>
    </source>
</evidence>
<organism evidence="2 3">
    <name type="scientific">Shewanella japonica</name>
    <dbReference type="NCBI Taxonomy" id="93973"/>
    <lineage>
        <taxon>Bacteria</taxon>
        <taxon>Pseudomonadati</taxon>
        <taxon>Pseudomonadota</taxon>
        <taxon>Gammaproteobacteria</taxon>
        <taxon>Alteromonadales</taxon>
        <taxon>Shewanellaceae</taxon>
        <taxon>Shewanella</taxon>
    </lineage>
</organism>
<evidence type="ECO:0000313" key="2">
    <source>
        <dbReference type="EMBL" id="ARD24116.1"/>
    </source>
</evidence>
<keyword evidence="1" id="KW-0472">Membrane</keyword>
<feature type="transmembrane region" description="Helical" evidence="1">
    <location>
        <begin position="12"/>
        <end position="36"/>
    </location>
</feature>
<dbReference type="EMBL" id="CP020472">
    <property type="protein sequence ID" value="ARD24116.1"/>
    <property type="molecule type" value="Genomic_DNA"/>
</dbReference>
<reference evidence="2 3" key="1">
    <citation type="submission" date="2017-03" db="EMBL/GenBank/DDBJ databases">
        <title>Genome sequencing of Shewanella japonica KCTC 22435.</title>
        <authorList>
            <person name="Kim K.M."/>
        </authorList>
    </citation>
    <scope>NUCLEOTIDE SEQUENCE [LARGE SCALE GENOMIC DNA]</scope>
    <source>
        <strain evidence="2 3">KCTC 22435</strain>
    </source>
</reference>
<proteinExistence type="predicted"/>
<sequence>MTNALSWIVELVVGWLAENISTLLVALIVVGCIYYFNLQEQAAIAELGKQAELIKLKISMITE</sequence>
<keyword evidence="1" id="KW-0812">Transmembrane</keyword>
<name>A0ABM6JR63_9GAMM</name>
<keyword evidence="1" id="KW-1133">Transmembrane helix</keyword>
<gene>
    <name evidence="2" type="ORF">SJ2017_3886</name>
</gene>
<dbReference type="RefSeq" id="WP_055025553.1">
    <property type="nucleotide sequence ID" value="NZ_CP020472.1"/>
</dbReference>